<evidence type="ECO:0000313" key="2">
    <source>
        <dbReference type="Proteomes" id="UP000438429"/>
    </source>
</evidence>
<dbReference type="Proteomes" id="UP000438429">
    <property type="component" value="Unassembled WGS sequence"/>
</dbReference>
<proteinExistence type="predicted"/>
<organism evidence="1 2">
    <name type="scientific">Scophthalmus maximus</name>
    <name type="common">Turbot</name>
    <name type="synonym">Psetta maxima</name>
    <dbReference type="NCBI Taxonomy" id="52904"/>
    <lineage>
        <taxon>Eukaryota</taxon>
        <taxon>Metazoa</taxon>
        <taxon>Chordata</taxon>
        <taxon>Craniata</taxon>
        <taxon>Vertebrata</taxon>
        <taxon>Euteleostomi</taxon>
        <taxon>Actinopterygii</taxon>
        <taxon>Neopterygii</taxon>
        <taxon>Teleostei</taxon>
        <taxon>Neoteleostei</taxon>
        <taxon>Acanthomorphata</taxon>
        <taxon>Carangaria</taxon>
        <taxon>Pleuronectiformes</taxon>
        <taxon>Pleuronectoidei</taxon>
        <taxon>Scophthalmidae</taxon>
        <taxon>Scophthalmus</taxon>
    </lineage>
</organism>
<dbReference type="AlphaFoldDB" id="A0A6A4T7J0"/>
<sequence>MKPLPFLAGKDIVSARWTQTSKFPKCERKKRGNEEIFHGCSLISYYTREYEETLKQFLSTFNDNHLILMHRIQSLSKDIAGMNSKMLFISILGVKKKKVLLQIYECGFSLKYSGPDCKMRLVVTHERMQSGTSRHDFASMGLLPKKVGNHCYKLRKSNDIKYHKKNNNIVIPYLTYVRMINIVMRKTYFEELEFRSELGEGIRKTRDTDIIFPNIDFNWTQEAIESTQASATFCKLVLIMCKE</sequence>
<reference evidence="1 2" key="1">
    <citation type="submission" date="2019-06" db="EMBL/GenBank/DDBJ databases">
        <title>Draft genomes of female and male turbot (Scophthalmus maximus).</title>
        <authorList>
            <person name="Xu H."/>
            <person name="Xu X.-W."/>
            <person name="Shao C."/>
            <person name="Chen S."/>
        </authorList>
    </citation>
    <scope>NUCLEOTIDE SEQUENCE [LARGE SCALE GENOMIC DNA]</scope>
    <source>
        <strain evidence="1">Ysfricsl-2016a</strain>
        <tissue evidence="1">Blood</tissue>
    </source>
</reference>
<name>A0A6A4T7J0_SCOMX</name>
<protein>
    <submittedName>
        <fullName evidence="1">Uncharacterized protein</fullName>
    </submittedName>
</protein>
<accession>A0A6A4T7J0</accession>
<gene>
    <name evidence="1" type="ORF">F2P81_005545</name>
</gene>
<comment type="caution">
    <text evidence="1">The sequence shown here is derived from an EMBL/GenBank/DDBJ whole genome shotgun (WGS) entry which is preliminary data.</text>
</comment>
<evidence type="ECO:0000313" key="1">
    <source>
        <dbReference type="EMBL" id="KAF0042013.1"/>
    </source>
</evidence>
<dbReference type="EMBL" id="VEVO01000005">
    <property type="protein sequence ID" value="KAF0042013.1"/>
    <property type="molecule type" value="Genomic_DNA"/>
</dbReference>